<evidence type="ECO:0000313" key="8">
    <source>
        <dbReference type="EMBL" id="NTS64567.1"/>
    </source>
</evidence>
<evidence type="ECO:0000256" key="7">
    <source>
        <dbReference type="SAM" id="Phobius"/>
    </source>
</evidence>
<feature type="transmembrane region" description="Helical" evidence="7">
    <location>
        <begin position="12"/>
        <end position="40"/>
    </location>
</feature>
<evidence type="ECO:0000313" key="9">
    <source>
        <dbReference type="Proteomes" id="UP000621447"/>
    </source>
</evidence>
<reference evidence="8 9" key="1">
    <citation type="submission" date="2020-06" db="EMBL/GenBank/DDBJ databases">
        <title>Sphingomonas hominis sp. nov., a member of the Sphingomonas, isolated from the hair of a 22-year-old girl.</title>
        <authorList>
            <person name="Zhang D.-F."/>
            <person name="Cui X.-W."/>
        </authorList>
    </citation>
    <scope>NUCLEOTIDE SEQUENCE [LARGE SCALE GENOMIC DNA]</scope>
    <source>
        <strain evidence="8 9">HHU CXW</strain>
    </source>
</reference>
<keyword evidence="6 7" id="KW-0472">Membrane</keyword>
<comment type="subcellular location">
    <subcellularLocation>
        <location evidence="1">Cell membrane</location>
        <topology evidence="1">Multi-pass membrane protein</topology>
    </subcellularLocation>
</comment>
<sequence length="162" mass="18114">MKNLLPHPGLSAMLLIVWLLMANSITVGGLVLGAVFALVLPKFTQPFWPDRPRMRFGRPFLGYLAIVLFDIVVANFQVAWLILFRRNRDLRARWLVVPIDLTTPEAITMLAGTISLTPGTVSSDVSADGRFLLVHGLDVADEVAEVARIKSRYETRLQRIFA</sequence>
<evidence type="ECO:0000256" key="2">
    <source>
        <dbReference type="ARBA" id="ARBA00006228"/>
    </source>
</evidence>
<keyword evidence="9" id="KW-1185">Reference proteome</keyword>
<dbReference type="InterPro" id="IPR002758">
    <property type="entry name" value="Cation_antiport_E"/>
</dbReference>
<evidence type="ECO:0000256" key="4">
    <source>
        <dbReference type="ARBA" id="ARBA00022692"/>
    </source>
</evidence>
<dbReference type="NCBIfam" id="NF006518">
    <property type="entry name" value="PRK08965.1-2"/>
    <property type="match status" value="1"/>
</dbReference>
<comment type="similarity">
    <text evidence="2">Belongs to the CPA3 antiporters (TC 2.A.63) subunit E family.</text>
</comment>
<comment type="caution">
    <text evidence="8">The sequence shown here is derived from an EMBL/GenBank/DDBJ whole genome shotgun (WGS) entry which is preliminary data.</text>
</comment>
<accession>A0ABX2JEE7</accession>
<name>A0ABX2JEE7_9SPHN</name>
<evidence type="ECO:0000256" key="5">
    <source>
        <dbReference type="ARBA" id="ARBA00022989"/>
    </source>
</evidence>
<protein>
    <submittedName>
        <fullName evidence="8">Na+/H+ antiporter subunit E</fullName>
    </submittedName>
</protein>
<dbReference type="PIRSF" id="PIRSF019239">
    <property type="entry name" value="MrpE"/>
    <property type="match status" value="1"/>
</dbReference>
<gene>
    <name evidence="8" type="ORF">HRV97_05295</name>
</gene>
<dbReference type="PANTHER" id="PTHR34584:SF1">
    <property type="entry name" value="NA(+)_H(+) ANTIPORTER SUBUNIT E1"/>
    <property type="match status" value="1"/>
</dbReference>
<evidence type="ECO:0000256" key="3">
    <source>
        <dbReference type="ARBA" id="ARBA00022475"/>
    </source>
</evidence>
<evidence type="ECO:0000256" key="6">
    <source>
        <dbReference type="ARBA" id="ARBA00023136"/>
    </source>
</evidence>
<dbReference type="Pfam" id="PF01899">
    <property type="entry name" value="MNHE"/>
    <property type="match status" value="1"/>
</dbReference>
<dbReference type="EMBL" id="JABULH010000002">
    <property type="protein sequence ID" value="NTS64567.1"/>
    <property type="molecule type" value="Genomic_DNA"/>
</dbReference>
<keyword evidence="3" id="KW-1003">Cell membrane</keyword>
<proteinExistence type="inferred from homology"/>
<dbReference type="Proteomes" id="UP000621447">
    <property type="component" value="Unassembled WGS sequence"/>
</dbReference>
<dbReference type="PANTHER" id="PTHR34584">
    <property type="entry name" value="NA(+)/H(+) ANTIPORTER SUBUNIT E1"/>
    <property type="match status" value="1"/>
</dbReference>
<feature type="transmembrane region" description="Helical" evidence="7">
    <location>
        <begin position="60"/>
        <end position="83"/>
    </location>
</feature>
<organism evidence="8 9">
    <name type="scientific">Sphingomonas hominis</name>
    <dbReference type="NCBI Taxonomy" id="2741495"/>
    <lineage>
        <taxon>Bacteria</taxon>
        <taxon>Pseudomonadati</taxon>
        <taxon>Pseudomonadota</taxon>
        <taxon>Alphaproteobacteria</taxon>
        <taxon>Sphingomonadales</taxon>
        <taxon>Sphingomonadaceae</taxon>
        <taxon>Sphingomonas</taxon>
    </lineage>
</organism>
<evidence type="ECO:0000256" key="1">
    <source>
        <dbReference type="ARBA" id="ARBA00004651"/>
    </source>
</evidence>
<dbReference type="RefSeq" id="WP_174192805.1">
    <property type="nucleotide sequence ID" value="NZ_JABULH010000002.1"/>
</dbReference>
<keyword evidence="5 7" id="KW-1133">Transmembrane helix</keyword>
<keyword evidence="4 7" id="KW-0812">Transmembrane</keyword>